<dbReference type="InterPro" id="IPR046470">
    <property type="entry name" value="SAM_HAT_C"/>
</dbReference>
<name>A0A6M1S0H5_9BACT</name>
<evidence type="ECO:0000313" key="5">
    <source>
        <dbReference type="EMBL" id="NGO40472.1"/>
    </source>
</evidence>
<dbReference type="InterPro" id="IPR002747">
    <property type="entry name" value="SAM_OH_AdoTrfase"/>
</dbReference>
<dbReference type="Gene3D" id="3.40.50.10790">
    <property type="entry name" value="S-adenosyl-l-methionine hydroxide adenosyltransferase, N-terminal"/>
    <property type="match status" value="1"/>
</dbReference>
<comment type="similarity">
    <text evidence="2">Belongs to the SAM hydrolase / SAM-dependent halogenase family.</text>
</comment>
<dbReference type="InterPro" id="IPR046469">
    <property type="entry name" value="SAM_HAT_N"/>
</dbReference>
<dbReference type="Pfam" id="PF20257">
    <property type="entry name" value="SAM_HAT_C"/>
    <property type="match status" value="1"/>
</dbReference>
<keyword evidence="6" id="KW-1185">Reference proteome</keyword>
<keyword evidence="1" id="KW-0949">S-adenosyl-L-methionine</keyword>
<feature type="domain" description="S-adenosyl-l-methionine hydroxide adenosyltransferase N-terminal" evidence="3">
    <location>
        <begin position="4"/>
        <end position="149"/>
    </location>
</feature>
<gene>
    <name evidence="5" type="ORF">G4L39_13875</name>
</gene>
<protein>
    <submittedName>
        <fullName evidence="5">SAM-dependent chlorinase/fluorinase</fullName>
    </submittedName>
</protein>
<dbReference type="InterPro" id="IPR023227">
    <property type="entry name" value="SAM_OH_AdoTrfase_C_sf"/>
</dbReference>
<organism evidence="5 6">
    <name type="scientific">Limisphaera ngatamarikiensis</name>
    <dbReference type="NCBI Taxonomy" id="1324935"/>
    <lineage>
        <taxon>Bacteria</taxon>
        <taxon>Pseudomonadati</taxon>
        <taxon>Verrucomicrobiota</taxon>
        <taxon>Verrucomicrobiia</taxon>
        <taxon>Limisphaerales</taxon>
        <taxon>Limisphaeraceae</taxon>
        <taxon>Limisphaera</taxon>
    </lineage>
</organism>
<comment type="caution">
    <text evidence="5">The sequence shown here is derived from an EMBL/GenBank/DDBJ whole genome shotgun (WGS) entry which is preliminary data.</text>
</comment>
<dbReference type="RefSeq" id="WP_165109099.1">
    <property type="nucleotide sequence ID" value="NZ_JAAKYA010000095.1"/>
</dbReference>
<dbReference type="InterPro" id="IPR023228">
    <property type="entry name" value="SAM_OH_AdoTrfase_N_sf"/>
</dbReference>
<dbReference type="SUPFAM" id="SSF102522">
    <property type="entry name" value="Bacterial fluorinating enzyme, N-terminal domain"/>
    <property type="match status" value="1"/>
</dbReference>
<dbReference type="Pfam" id="PF01887">
    <property type="entry name" value="SAM_HAT_N"/>
    <property type="match status" value="1"/>
</dbReference>
<dbReference type="Gene3D" id="2.40.30.90">
    <property type="entry name" value="Bacterial fluorinating enzyme like"/>
    <property type="match status" value="1"/>
</dbReference>
<sequence length="266" mass="28882">MRIVTLITDFGLRDGFVGVMKGVILGRAPQCRVVDLSHEIEPGDIRSAAFVLYNAHRWFPVGTIHVAVVDPGVGGPRSALAIRTDRAWFIGPDNGVLSWAVRDQAVRSARQITNPRMFLRPVSQTFHGRDVFAPVAAHLARGGRADQIGPEVQSWKQMPWPVPDRGAGGWRGEILYLDRFGNALTNIPTGDFQPEDGAPWAFVVPGRKRARFPVGRFYAGVGSGEPIAVPGSSGFWELAVNGGSAAQRFGLKPGDPVEVVRMGRAR</sequence>
<feature type="domain" description="S-adenosyl-l-methionine hydroxide adenosyltransferase C-terminal" evidence="4">
    <location>
        <begin position="172"/>
        <end position="258"/>
    </location>
</feature>
<dbReference type="SUPFAM" id="SSF101852">
    <property type="entry name" value="Bacterial fluorinating enzyme, C-terminal domain"/>
    <property type="match status" value="1"/>
</dbReference>
<dbReference type="PANTHER" id="PTHR35092:SF1">
    <property type="entry name" value="CHLORINASE MJ1651"/>
    <property type="match status" value="1"/>
</dbReference>
<dbReference type="PANTHER" id="PTHR35092">
    <property type="entry name" value="CHLORINASE MJ1651"/>
    <property type="match status" value="1"/>
</dbReference>
<dbReference type="PIRSF" id="PIRSF006779">
    <property type="entry name" value="UCP006779"/>
    <property type="match status" value="1"/>
</dbReference>
<dbReference type="Proteomes" id="UP000477311">
    <property type="component" value="Unassembled WGS sequence"/>
</dbReference>
<evidence type="ECO:0000256" key="2">
    <source>
        <dbReference type="ARBA" id="ARBA00024035"/>
    </source>
</evidence>
<reference evidence="5 6" key="1">
    <citation type="submission" date="2020-02" db="EMBL/GenBank/DDBJ databases">
        <title>Draft genome sequence of Limisphaera ngatamarikiensis NGM72.4T, a thermophilic Verrucomicrobia grouped in subdivision 3.</title>
        <authorList>
            <person name="Carere C.R."/>
            <person name="Steen J."/>
            <person name="Hugenholtz P."/>
            <person name="Stott M.B."/>
        </authorList>
    </citation>
    <scope>NUCLEOTIDE SEQUENCE [LARGE SCALE GENOMIC DNA]</scope>
    <source>
        <strain evidence="5 6">NGM72.4</strain>
    </source>
</reference>
<dbReference type="AlphaFoldDB" id="A0A6M1S0H5"/>
<evidence type="ECO:0000259" key="4">
    <source>
        <dbReference type="Pfam" id="PF20257"/>
    </source>
</evidence>
<evidence type="ECO:0000259" key="3">
    <source>
        <dbReference type="Pfam" id="PF01887"/>
    </source>
</evidence>
<accession>A0A6M1S0H5</accession>
<proteinExistence type="inferred from homology"/>
<dbReference type="EMBL" id="JAAKYA010000095">
    <property type="protein sequence ID" value="NGO40472.1"/>
    <property type="molecule type" value="Genomic_DNA"/>
</dbReference>
<evidence type="ECO:0000313" key="6">
    <source>
        <dbReference type="Proteomes" id="UP000477311"/>
    </source>
</evidence>
<evidence type="ECO:0000256" key="1">
    <source>
        <dbReference type="ARBA" id="ARBA00022691"/>
    </source>
</evidence>